<feature type="coiled-coil region" evidence="1">
    <location>
        <begin position="216"/>
        <end position="293"/>
    </location>
</feature>
<evidence type="ECO:0000256" key="1">
    <source>
        <dbReference type="SAM" id="Coils"/>
    </source>
</evidence>
<dbReference type="EMBL" id="CP040559">
    <property type="protein sequence ID" value="QCU76361.1"/>
    <property type="molecule type" value="Genomic_DNA"/>
</dbReference>
<name>A0A4P9J5P9_9GAMM</name>
<dbReference type="SMART" id="SM00974">
    <property type="entry name" value="T5orf172"/>
    <property type="match status" value="1"/>
</dbReference>
<organism evidence="3 4">
    <name type="scientific">Pseudoalteromonas distincta</name>
    <dbReference type="NCBI Taxonomy" id="77608"/>
    <lineage>
        <taxon>Bacteria</taxon>
        <taxon>Pseudomonadati</taxon>
        <taxon>Pseudomonadota</taxon>
        <taxon>Gammaproteobacteria</taxon>
        <taxon>Alteromonadales</taxon>
        <taxon>Pseudoalteromonadaceae</taxon>
        <taxon>Pseudoalteromonas</taxon>
    </lineage>
</organism>
<feature type="domain" description="Bacteriophage T5 Orf172 DNA-binding" evidence="2">
    <location>
        <begin position="317"/>
        <end position="397"/>
    </location>
</feature>
<feature type="coiled-coil region" evidence="1">
    <location>
        <begin position="42"/>
        <end position="69"/>
    </location>
</feature>
<evidence type="ECO:0000313" key="3">
    <source>
        <dbReference type="EMBL" id="QCU76361.1"/>
    </source>
</evidence>
<sequence>MTVTILLLISVLGGGVFWRKSCAALKKTILEDEIVRDAYFPVSKAEVKLKQLKQKYSDLQVTYNNKYNRLRDNKKKLSLYKLGVGTSDNTSYSFLSKTTDVTKIESELAQVKEDIKGMIRNKAACICRMGGDVRVNGSKAGATKLFNREIKLRIRCLDNEFKAAASIVDWNNINRLSERARETFDDINNSGRIVKTQLAEGYFQLKNKELRLIYELNQIKADIKEEQREEARIAKEAEREEKRIIAAAKKARRAREVMEKLVEQELINLETASEEQRELYELHKLELEALQKREVRSQSLAQQTRAGYVYIISNKLSFGDGVIKIGMTRRADPDERIKELGDASVPELFYIHAYIYSEDAPTLEKFLHNEFSKERVNLVNHRKEFFKVDVLNAIKVLDNYQHEFELELEPRKNTDMLEVA</sequence>
<dbReference type="KEGG" id="pdv:FFU37_17990"/>
<protein>
    <submittedName>
        <fullName evidence="3">DUF4041 domain-containing protein</fullName>
    </submittedName>
</protein>
<gene>
    <name evidence="3" type="ORF">FFU37_17990</name>
</gene>
<dbReference type="Pfam" id="PF10544">
    <property type="entry name" value="T5orf172"/>
    <property type="match status" value="1"/>
</dbReference>
<dbReference type="Pfam" id="PF13250">
    <property type="entry name" value="SNIPE"/>
    <property type="match status" value="1"/>
</dbReference>
<dbReference type="AlphaFoldDB" id="A0A4P9J5P9"/>
<dbReference type="InterPro" id="IPR025280">
    <property type="entry name" value="SNIPE"/>
</dbReference>
<evidence type="ECO:0000259" key="2">
    <source>
        <dbReference type="SMART" id="SM00974"/>
    </source>
</evidence>
<accession>A0A4P9J5P9</accession>
<dbReference type="GeneID" id="88777563"/>
<reference evidence="3 4" key="1">
    <citation type="submission" date="2019-05" db="EMBL/GenBank/DDBJ databases">
        <title>Complete genome sequence of Pseudoalteromonas sp. 16-SW-7(T) isolated from the Okhotsk Sea, Russia.</title>
        <authorList>
            <person name="Nguyen T.H."/>
            <person name="Nedashkovskaya O.I."/>
            <person name="Kim S.-G."/>
        </authorList>
    </citation>
    <scope>NUCLEOTIDE SEQUENCE [LARGE SCALE GENOMIC DNA]</scope>
    <source>
        <strain evidence="3 4">16-SW-7</strain>
    </source>
</reference>
<evidence type="ECO:0000313" key="4">
    <source>
        <dbReference type="Proteomes" id="UP000310065"/>
    </source>
</evidence>
<dbReference type="InterPro" id="IPR018306">
    <property type="entry name" value="Phage_T5_Orf172_DNA-bd"/>
</dbReference>
<keyword evidence="1" id="KW-0175">Coiled coil</keyword>
<proteinExistence type="predicted"/>
<dbReference type="Proteomes" id="UP000310065">
    <property type="component" value="Chromosome S1"/>
</dbReference>
<dbReference type="RefSeq" id="WP_138490188.1">
    <property type="nucleotide sequence ID" value="NZ_CP040559.1"/>
</dbReference>